<dbReference type="Proteomes" id="UP000712600">
    <property type="component" value="Unassembled WGS sequence"/>
</dbReference>
<comment type="caution">
    <text evidence="1">The sequence shown here is derived from an EMBL/GenBank/DDBJ whole genome shotgun (WGS) entry which is preliminary data.</text>
</comment>
<name>A0A8S9PI54_BRACR</name>
<dbReference type="AlphaFoldDB" id="A0A8S9PI54"/>
<reference evidence="1" key="1">
    <citation type="submission" date="2019-12" db="EMBL/GenBank/DDBJ databases">
        <title>Genome sequencing and annotation of Brassica cretica.</title>
        <authorList>
            <person name="Studholme D.J."/>
            <person name="Sarris P."/>
        </authorList>
    </citation>
    <scope>NUCLEOTIDE SEQUENCE</scope>
    <source>
        <strain evidence="1">PFS-109/04</strain>
        <tissue evidence="1">Leaf</tissue>
    </source>
</reference>
<accession>A0A8S9PI54</accession>
<sequence>MSSSELVILVTYLLLGTLRSRRKEETELLLVIFSQGKDRACYSGLVARKR</sequence>
<evidence type="ECO:0000313" key="1">
    <source>
        <dbReference type="EMBL" id="KAF3522507.1"/>
    </source>
</evidence>
<dbReference type="EMBL" id="QGKX02001347">
    <property type="protein sequence ID" value="KAF3522507.1"/>
    <property type="molecule type" value="Genomic_DNA"/>
</dbReference>
<gene>
    <name evidence="1" type="ORF">F2Q69_00046566</name>
</gene>
<proteinExistence type="predicted"/>
<protein>
    <submittedName>
        <fullName evidence="1">Uncharacterized protein</fullName>
    </submittedName>
</protein>
<evidence type="ECO:0000313" key="2">
    <source>
        <dbReference type="Proteomes" id="UP000712600"/>
    </source>
</evidence>
<organism evidence="1 2">
    <name type="scientific">Brassica cretica</name>
    <name type="common">Mustard</name>
    <dbReference type="NCBI Taxonomy" id="69181"/>
    <lineage>
        <taxon>Eukaryota</taxon>
        <taxon>Viridiplantae</taxon>
        <taxon>Streptophyta</taxon>
        <taxon>Embryophyta</taxon>
        <taxon>Tracheophyta</taxon>
        <taxon>Spermatophyta</taxon>
        <taxon>Magnoliopsida</taxon>
        <taxon>eudicotyledons</taxon>
        <taxon>Gunneridae</taxon>
        <taxon>Pentapetalae</taxon>
        <taxon>rosids</taxon>
        <taxon>malvids</taxon>
        <taxon>Brassicales</taxon>
        <taxon>Brassicaceae</taxon>
        <taxon>Brassiceae</taxon>
        <taxon>Brassica</taxon>
    </lineage>
</organism>